<dbReference type="OrthoDB" id="7837165at2759"/>
<organism evidence="3">
    <name type="scientific">Drosophila simulans</name>
    <name type="common">Fruit fly</name>
    <dbReference type="NCBI Taxonomy" id="7240"/>
    <lineage>
        <taxon>Eukaryota</taxon>
        <taxon>Metazoa</taxon>
        <taxon>Ecdysozoa</taxon>
        <taxon>Arthropoda</taxon>
        <taxon>Hexapoda</taxon>
        <taxon>Insecta</taxon>
        <taxon>Pterygota</taxon>
        <taxon>Neoptera</taxon>
        <taxon>Endopterygota</taxon>
        <taxon>Diptera</taxon>
        <taxon>Brachycera</taxon>
        <taxon>Muscomorpha</taxon>
        <taxon>Ephydroidea</taxon>
        <taxon>Drosophilidae</taxon>
        <taxon>Drosophila</taxon>
        <taxon>Sophophora</taxon>
    </lineage>
</organism>
<evidence type="ECO:0000256" key="1">
    <source>
        <dbReference type="ARBA" id="ARBA00023157"/>
    </source>
</evidence>
<evidence type="ECO:0000313" key="3">
    <source>
        <dbReference type="EMBL" id="KMY94352.1"/>
    </source>
</evidence>
<name>A0A0J9RED6_DROSI</name>
<dbReference type="AlphaFoldDB" id="A0A0J9RED6"/>
<dbReference type="PANTHER" id="PTHR23259:SF70">
    <property type="entry name" value="ACCESSORY GLAND PROTEIN ACP62F-RELATED"/>
    <property type="match status" value="1"/>
</dbReference>
<evidence type="ECO:0000256" key="2">
    <source>
        <dbReference type="SAM" id="SignalP"/>
    </source>
</evidence>
<dbReference type="Proteomes" id="UP000035880">
    <property type="component" value="Chromosome 2R"/>
</dbReference>
<keyword evidence="2" id="KW-0732">Signal</keyword>
<dbReference type="KEGG" id="dsi:Dsimw501_GD28660"/>
<dbReference type="InterPro" id="IPR051368">
    <property type="entry name" value="SerProtInhib-TIL_Domain"/>
</dbReference>
<dbReference type="CDD" id="cd19941">
    <property type="entry name" value="TIL"/>
    <property type="match status" value="1"/>
</dbReference>
<gene>
    <name evidence="3" type="primary">Dsim\GD28660</name>
    <name evidence="3" type="ORF">Dsimw501_GD28660</name>
</gene>
<reference evidence="3" key="3">
    <citation type="submission" date="2015-04" db="EMBL/GenBank/DDBJ databases">
        <authorList>
            <consortium name="FlyBase"/>
        </authorList>
    </citation>
    <scope>NUCLEOTIDE SEQUENCE</scope>
    <source>
        <strain evidence="3">W501</strain>
    </source>
</reference>
<proteinExistence type="predicted"/>
<dbReference type="SUPFAM" id="SSF57567">
    <property type="entry name" value="Serine protease inhibitors"/>
    <property type="match status" value="1"/>
</dbReference>
<feature type="signal peptide" evidence="2">
    <location>
        <begin position="1"/>
        <end position="25"/>
    </location>
</feature>
<sequence>MMAWPTVYLVVQLIGILLQKHVLIAENSVEDQITWPDDVGEPNVESELTWPNELPVTVTSGMTFRTARTLDHFDALRDDDEFMENPHKKVFDEFDSLEQRYHIVHPIGEEIALKRMPLPEEKYIKQPFKFGCCHNSTNVGCAGVCPETCEYRSKYCVPLCGPPCRCKRGYVYNIPHNACTLRSDCPKGIVQSKNGIYRVFL</sequence>
<dbReference type="Bgee" id="FBgn0269950">
    <property type="expression patterns" value="Expressed in male reproductive system and 3 other cell types or tissues"/>
</dbReference>
<reference evidence="3" key="2">
    <citation type="submission" date="2014-06" db="EMBL/GenBank/DDBJ databases">
        <authorList>
            <person name="Hu T."/>
            <person name="Eisen M.B."/>
            <person name="Thornton K.R."/>
            <person name="Andolfatto P."/>
        </authorList>
    </citation>
    <scope>NUCLEOTIDE SEQUENCE</scope>
    <source>
        <strain evidence="3">W501</strain>
    </source>
</reference>
<protein>
    <recommendedName>
        <fullName evidence="4">TIL domain-containing protein</fullName>
    </recommendedName>
</protein>
<dbReference type="InterPro" id="IPR036084">
    <property type="entry name" value="Ser_inhib-like_sf"/>
</dbReference>
<accession>A0A0J9RED6</accession>
<dbReference type="EMBL" id="CM002911">
    <property type="protein sequence ID" value="KMY94352.1"/>
    <property type="molecule type" value="Genomic_DNA"/>
</dbReference>
<reference evidence="3" key="1">
    <citation type="journal article" date="2013" name="Genome Res.">
        <title>A second-generation assembly of the Drosophila simulans genome provides new insights into patterns of lineage-specific divergence.</title>
        <authorList>
            <person name="Hu T.T."/>
            <person name="Eisen M.B."/>
            <person name="Thornton K.R."/>
            <person name="Andolfatto P."/>
        </authorList>
    </citation>
    <scope>NUCLEOTIDE SEQUENCE [LARGE SCALE GENOMIC DNA]</scope>
    <source>
        <strain evidence="3">W501</strain>
    </source>
</reference>
<dbReference type="PANTHER" id="PTHR23259">
    <property type="entry name" value="RIDDLE"/>
    <property type="match status" value="1"/>
</dbReference>
<keyword evidence="1" id="KW-1015">Disulfide bond</keyword>
<evidence type="ECO:0008006" key="4">
    <source>
        <dbReference type="Google" id="ProtNLM"/>
    </source>
</evidence>
<feature type="chain" id="PRO_5005321326" description="TIL domain-containing protein" evidence="2">
    <location>
        <begin position="26"/>
        <end position="201"/>
    </location>
</feature>